<dbReference type="GeneID" id="125418334"/>
<protein>
    <submittedName>
        <fullName evidence="2">Uncharacterized protein LOC125418334 isoform X1</fullName>
    </submittedName>
</protein>
<dbReference type="RefSeq" id="XP_060676157.1">
    <property type="nucleotide sequence ID" value="XM_060820174.1"/>
</dbReference>
<proteinExistence type="predicted"/>
<evidence type="ECO:0000313" key="2">
    <source>
        <dbReference type="RefSeq" id="XP_060676157.1"/>
    </source>
</evidence>
<evidence type="ECO:0000313" key="1">
    <source>
        <dbReference type="Proteomes" id="UP001652623"/>
    </source>
</evidence>
<dbReference type="Proteomes" id="UP001652623">
    <property type="component" value="Chromosome 9"/>
</dbReference>
<reference evidence="2" key="1">
    <citation type="submission" date="2025-08" db="UniProtKB">
        <authorList>
            <consortium name="RefSeq"/>
        </authorList>
    </citation>
    <scope>IDENTIFICATION</scope>
    <source>
        <tissue evidence="2">Seedling</tissue>
    </source>
</reference>
<sequence>MGLHMLHLSLYFHRKSKQQLFASPKVVNLLDVCTVLVVAVRVAYQDAREEEQMVVKIARMENFLHQLPTKMHCGCCMLCSFQSLWKCSTLSFNDGSKHFSSCKCV</sequence>
<organism evidence="1 2">
    <name type="scientific">Ziziphus jujuba</name>
    <name type="common">Chinese jujube</name>
    <name type="synonym">Ziziphus sativa</name>
    <dbReference type="NCBI Taxonomy" id="326968"/>
    <lineage>
        <taxon>Eukaryota</taxon>
        <taxon>Viridiplantae</taxon>
        <taxon>Streptophyta</taxon>
        <taxon>Embryophyta</taxon>
        <taxon>Tracheophyta</taxon>
        <taxon>Spermatophyta</taxon>
        <taxon>Magnoliopsida</taxon>
        <taxon>eudicotyledons</taxon>
        <taxon>Gunneridae</taxon>
        <taxon>Pentapetalae</taxon>
        <taxon>rosids</taxon>
        <taxon>fabids</taxon>
        <taxon>Rosales</taxon>
        <taxon>Rhamnaceae</taxon>
        <taxon>Paliureae</taxon>
        <taxon>Ziziphus</taxon>
    </lineage>
</organism>
<name>A0ABM4AHG2_ZIZJJ</name>
<accession>A0ABM4AHG2</accession>
<gene>
    <name evidence="2" type="primary">LOC125418334</name>
</gene>
<keyword evidence="1" id="KW-1185">Reference proteome</keyword>